<dbReference type="EMBL" id="LUTY01002171">
    <property type="protein sequence ID" value="OAD20704.1"/>
    <property type="molecule type" value="Genomic_DNA"/>
</dbReference>
<dbReference type="InterPro" id="IPR001242">
    <property type="entry name" value="Condensation_dom"/>
</dbReference>
<gene>
    <name evidence="3" type="ORF">THIOM_003576</name>
</gene>
<evidence type="ECO:0000259" key="2">
    <source>
        <dbReference type="Pfam" id="PF00668"/>
    </source>
</evidence>
<feature type="compositionally biased region" description="Polar residues" evidence="1">
    <location>
        <begin position="1"/>
        <end position="17"/>
    </location>
</feature>
<proteinExistence type="predicted"/>
<sequence length="458" mass="52437">MTQLAIDTTPKSPSYQKQEGRTALWRSVRSVVNSQRQAPPLQPVPRTGPLPLSFAQERLWLLHQLEPENPIYNKSIIQRLKGPLNVAALEQSLNEILRRHEVLRTTLPSQRLTPAQTWHLSVTDCRPFFEPETEARRRISEEIQKPFDLTRGPLLRTHLLRLDTEDYVLVLITHQICFDDQSRGILIQELMALYEAFSTGKPSPLPELPVQYADFAHWQRQWFKGEVLEKQLAYWREQLSVRVPRLNLSANRRGRAASQTLEIPTHLYKSLRALSQGEGVTLFVTLLAAFQTLLFRYTKQDDILVFSSTGGRNRAEIKGLLGLFANLLALRTDLSGNPPFRELLSRVREVALGAYSHQDLPFDKLVEMLHSVPGHAPLFQVLFVLQNASVPSLSFSGLRVEPFRVDEDGTSQFDLVWYFKETAEGLTAWLRYKTELFEAATRIFLPVPWGKTVEPRTA</sequence>
<dbReference type="Pfam" id="PF00668">
    <property type="entry name" value="Condensation"/>
    <property type="match status" value="1"/>
</dbReference>
<dbReference type="InterPro" id="IPR023213">
    <property type="entry name" value="CAT-like_dom_sf"/>
</dbReference>
<dbReference type="Gene3D" id="3.30.559.30">
    <property type="entry name" value="Nonribosomal peptide synthetase, condensation domain"/>
    <property type="match status" value="1"/>
</dbReference>
<comment type="caution">
    <text evidence="3">The sequence shown here is derived from an EMBL/GenBank/DDBJ whole genome shotgun (WGS) entry which is preliminary data.</text>
</comment>
<feature type="region of interest" description="Disordered" evidence="1">
    <location>
        <begin position="1"/>
        <end position="20"/>
    </location>
</feature>
<dbReference type="AlphaFoldDB" id="A0A176RYB2"/>
<reference evidence="3 4" key="1">
    <citation type="submission" date="2016-05" db="EMBL/GenBank/DDBJ databases">
        <title>Single-cell genome of chain-forming Candidatus Thiomargarita nelsonii and comparison to other large sulfur-oxidizing bacteria.</title>
        <authorList>
            <person name="Winkel M."/>
            <person name="Salman V."/>
            <person name="Woyke T."/>
            <person name="Schulz-Vogt H."/>
            <person name="Richter M."/>
            <person name="Flood B."/>
            <person name="Bailey J."/>
            <person name="Amann R."/>
            <person name="Mussmann M."/>
        </authorList>
    </citation>
    <scope>NUCLEOTIDE SEQUENCE [LARGE SCALE GENOMIC DNA]</scope>
    <source>
        <strain evidence="3 4">THI036</strain>
    </source>
</reference>
<evidence type="ECO:0000313" key="3">
    <source>
        <dbReference type="EMBL" id="OAD20704.1"/>
    </source>
</evidence>
<dbReference type="CDD" id="cd19531">
    <property type="entry name" value="LCL_NRPS-like"/>
    <property type="match status" value="1"/>
</dbReference>
<evidence type="ECO:0000256" key="1">
    <source>
        <dbReference type="SAM" id="MobiDB-lite"/>
    </source>
</evidence>
<accession>A0A176RYB2</accession>
<dbReference type="Proteomes" id="UP000076962">
    <property type="component" value="Unassembled WGS sequence"/>
</dbReference>
<dbReference type="PANTHER" id="PTHR45398:SF1">
    <property type="entry name" value="ENZYME, PUTATIVE (JCVI)-RELATED"/>
    <property type="match status" value="1"/>
</dbReference>
<dbReference type="Gene3D" id="3.30.559.10">
    <property type="entry name" value="Chloramphenicol acetyltransferase-like domain"/>
    <property type="match status" value="1"/>
</dbReference>
<name>A0A176RYB2_9GAMM</name>
<keyword evidence="4" id="KW-1185">Reference proteome</keyword>
<feature type="domain" description="Condensation" evidence="2">
    <location>
        <begin position="50"/>
        <end position="441"/>
    </location>
</feature>
<evidence type="ECO:0000313" key="4">
    <source>
        <dbReference type="Proteomes" id="UP000076962"/>
    </source>
</evidence>
<protein>
    <submittedName>
        <fullName evidence="3">Amino acid adenylation domain-containing protein</fullName>
    </submittedName>
</protein>
<dbReference type="GO" id="GO:0003824">
    <property type="term" value="F:catalytic activity"/>
    <property type="evidence" value="ECO:0007669"/>
    <property type="project" value="InterPro"/>
</dbReference>
<dbReference type="SUPFAM" id="SSF52777">
    <property type="entry name" value="CoA-dependent acyltransferases"/>
    <property type="match status" value="2"/>
</dbReference>
<organism evidence="3 4">
    <name type="scientific">Candidatus Thiomargarita nelsonii</name>
    <dbReference type="NCBI Taxonomy" id="1003181"/>
    <lineage>
        <taxon>Bacteria</taxon>
        <taxon>Pseudomonadati</taxon>
        <taxon>Pseudomonadota</taxon>
        <taxon>Gammaproteobacteria</taxon>
        <taxon>Thiotrichales</taxon>
        <taxon>Thiotrichaceae</taxon>
        <taxon>Thiomargarita</taxon>
    </lineage>
</organism>
<dbReference type="PANTHER" id="PTHR45398">
    <property type="match status" value="1"/>
</dbReference>